<dbReference type="Gene3D" id="3.10.20.90">
    <property type="entry name" value="Phosphatidylinositol 3-kinase Catalytic Subunit, Chain A, domain 1"/>
    <property type="match status" value="1"/>
</dbReference>
<dbReference type="InterPro" id="IPR029071">
    <property type="entry name" value="Ubiquitin-like_domsf"/>
</dbReference>
<dbReference type="InterPro" id="IPR019956">
    <property type="entry name" value="Ubiquitin_dom"/>
</dbReference>
<reference evidence="2 3" key="1">
    <citation type="submission" date="2024-01" db="EMBL/GenBank/DDBJ databases">
        <title>Genome assemblies of Stephania.</title>
        <authorList>
            <person name="Yang L."/>
        </authorList>
    </citation>
    <scope>NUCLEOTIDE SEQUENCE [LARGE SCALE GENOMIC DNA]</scope>
    <source>
        <strain evidence="2">QJT</strain>
        <tissue evidence="2">Leaf</tissue>
    </source>
</reference>
<dbReference type="AlphaFoldDB" id="A0AAP0KJB3"/>
<evidence type="ECO:0000313" key="2">
    <source>
        <dbReference type="EMBL" id="KAK9152674.1"/>
    </source>
</evidence>
<feature type="domain" description="Ubiquitin-like" evidence="1">
    <location>
        <begin position="1"/>
        <end position="44"/>
    </location>
</feature>
<dbReference type="Pfam" id="PF00240">
    <property type="entry name" value="ubiquitin"/>
    <property type="match status" value="1"/>
</dbReference>
<dbReference type="SUPFAM" id="SSF54236">
    <property type="entry name" value="Ubiquitin-like"/>
    <property type="match status" value="1"/>
</dbReference>
<dbReference type="EMBL" id="JBBNAE010000001">
    <property type="protein sequence ID" value="KAK9152674.1"/>
    <property type="molecule type" value="Genomic_DNA"/>
</dbReference>
<sequence length="118" mass="13463">MNDISLHLQVEKKSEKRYVRNPRLIFAGKQLEDNPTLADYNIEKDFKTFFFCKLQISRLGCKSVAHYLIQTRRPQINSKNTCIAPAASARRTPPFAEAGGDIECKKTMLALEAPKTEF</sequence>
<protein>
    <recommendedName>
        <fullName evidence="1">Ubiquitin-like domain-containing protein</fullName>
    </recommendedName>
</protein>
<organism evidence="2 3">
    <name type="scientific">Stephania japonica</name>
    <dbReference type="NCBI Taxonomy" id="461633"/>
    <lineage>
        <taxon>Eukaryota</taxon>
        <taxon>Viridiplantae</taxon>
        <taxon>Streptophyta</taxon>
        <taxon>Embryophyta</taxon>
        <taxon>Tracheophyta</taxon>
        <taxon>Spermatophyta</taxon>
        <taxon>Magnoliopsida</taxon>
        <taxon>Ranunculales</taxon>
        <taxon>Menispermaceae</taxon>
        <taxon>Menispermoideae</taxon>
        <taxon>Cissampelideae</taxon>
        <taxon>Stephania</taxon>
    </lineage>
</organism>
<accession>A0AAP0KJB3</accession>
<name>A0AAP0KJB3_9MAGN</name>
<dbReference type="PRINTS" id="PR00348">
    <property type="entry name" value="UBIQUITIN"/>
</dbReference>
<evidence type="ECO:0000313" key="3">
    <source>
        <dbReference type="Proteomes" id="UP001417504"/>
    </source>
</evidence>
<dbReference type="Proteomes" id="UP001417504">
    <property type="component" value="Unassembled WGS sequence"/>
</dbReference>
<dbReference type="InterPro" id="IPR000626">
    <property type="entry name" value="Ubiquitin-like_dom"/>
</dbReference>
<evidence type="ECO:0000259" key="1">
    <source>
        <dbReference type="PROSITE" id="PS50053"/>
    </source>
</evidence>
<dbReference type="PROSITE" id="PS50053">
    <property type="entry name" value="UBIQUITIN_2"/>
    <property type="match status" value="1"/>
</dbReference>
<comment type="caution">
    <text evidence="2">The sequence shown here is derived from an EMBL/GenBank/DDBJ whole genome shotgun (WGS) entry which is preliminary data.</text>
</comment>
<proteinExistence type="predicted"/>
<keyword evidence="3" id="KW-1185">Reference proteome</keyword>
<gene>
    <name evidence="2" type="ORF">Sjap_000154</name>
</gene>